<dbReference type="SUPFAM" id="SSF56112">
    <property type="entry name" value="Protein kinase-like (PK-like)"/>
    <property type="match status" value="1"/>
</dbReference>
<name>A0AAJ8LK26_9TREE</name>
<dbReference type="AlphaFoldDB" id="A0AAJ8LK26"/>
<evidence type="ECO:0000313" key="2">
    <source>
        <dbReference type="Proteomes" id="UP000322225"/>
    </source>
</evidence>
<organism evidence="1 2">
    <name type="scientific">Kwoniella shandongensis</name>
    <dbReference type="NCBI Taxonomy" id="1734106"/>
    <lineage>
        <taxon>Eukaryota</taxon>
        <taxon>Fungi</taxon>
        <taxon>Dikarya</taxon>
        <taxon>Basidiomycota</taxon>
        <taxon>Agaricomycotina</taxon>
        <taxon>Tremellomycetes</taxon>
        <taxon>Tremellales</taxon>
        <taxon>Cryptococcaceae</taxon>
        <taxon>Kwoniella</taxon>
    </lineage>
</organism>
<protein>
    <recommendedName>
        <fullName evidence="3">Aminoglycoside phosphotransferase domain-containing protein</fullName>
    </recommendedName>
</protein>
<keyword evidence="2" id="KW-1185">Reference proteome</keyword>
<dbReference type="SUPFAM" id="SSF118310">
    <property type="entry name" value="AN1-like Zinc finger"/>
    <property type="match status" value="1"/>
</dbReference>
<dbReference type="InterPro" id="IPR035896">
    <property type="entry name" value="AN1-like_Znf"/>
</dbReference>
<dbReference type="PANTHER" id="PTHR21310:SF15">
    <property type="entry name" value="AMINOGLYCOSIDE PHOSPHOTRANSFERASE DOMAIN-CONTAINING PROTEIN"/>
    <property type="match status" value="1"/>
</dbReference>
<evidence type="ECO:0008006" key="3">
    <source>
        <dbReference type="Google" id="ProtNLM"/>
    </source>
</evidence>
<dbReference type="InterPro" id="IPR051678">
    <property type="entry name" value="AGP_Transferase"/>
</dbReference>
<sequence>MHYLLRNPCDLEGCSKSVLGPIAFCDTCGVIRCAEHMLYPFHACPWFLKQDKTMRDREIYGLRRQYENAILNRTLQGLDSMVIIQQAQALRPGHTCTFSLPLDHLAIKRTRGPKNYSGMNIHFPIDFDDGIRWLVRARLVKVYRPPIDMQKKIMESEVATMKFLRMHNIPVPNAWLSHGEDSKSAVTNVNEIGMSLWFTSLIPNQPLLVEQSPNYFFEEFLGGQPWIRSPTPLTNGIVGEKIARTFITDLARLHQSISCIPLAGNGIGSLMPGVEKRSSPQVGPLIQGSLLMTPDPPYFLGPFKTNKERYLAKIDAVLNCIHQGCIVLVDPVGCFLAHLEMRDLVETNEQMSREETEFFVKHADDKNDQYMLAEDGHIVGVLDWEWAYVTTKSEAFCAPTGLYWNQEWAKGNNALTEEELILIGAHESMGRPDLADCVRNGRIYQRLMESIRDDDPFGPHLHRINALREAFLGEQAGKPYNSIDEWRTAKLHEYRDDKRIGEIKTWVKSRREESRAETERIRVGEGLPPRVVTKYTMLKRQETEDIGKGKDGSMNATADGTLADLFSETTHSVTVKEVSIDGASSEL</sequence>
<dbReference type="KEGG" id="ksn:43590515"/>
<accession>A0AAJ8LK26</accession>
<proteinExistence type="predicted"/>
<dbReference type="EMBL" id="CP144054">
    <property type="protein sequence ID" value="WWD18189.1"/>
    <property type="molecule type" value="Genomic_DNA"/>
</dbReference>
<dbReference type="GeneID" id="43590515"/>
<gene>
    <name evidence="1" type="ORF">CI109_102638</name>
</gene>
<dbReference type="PANTHER" id="PTHR21310">
    <property type="entry name" value="AMINOGLYCOSIDE PHOSPHOTRANSFERASE-RELATED-RELATED"/>
    <property type="match status" value="1"/>
</dbReference>
<reference evidence="1" key="1">
    <citation type="submission" date="2017-08" db="EMBL/GenBank/DDBJ databases">
        <authorList>
            <person name="Cuomo C."/>
            <person name="Billmyre B."/>
            <person name="Heitman J."/>
        </authorList>
    </citation>
    <scope>NUCLEOTIDE SEQUENCE</scope>
    <source>
        <strain evidence="1">CBS 12478</strain>
    </source>
</reference>
<dbReference type="InterPro" id="IPR011009">
    <property type="entry name" value="Kinase-like_dom_sf"/>
</dbReference>
<dbReference type="RefSeq" id="XP_031859378.2">
    <property type="nucleotide sequence ID" value="XM_032006357.2"/>
</dbReference>
<reference evidence="1" key="2">
    <citation type="submission" date="2024-01" db="EMBL/GenBank/DDBJ databases">
        <title>Comparative genomics of Cryptococcus and Kwoniella reveals pathogenesis evolution and contrasting modes of karyotype evolution via chromosome fusion or intercentromeric recombination.</title>
        <authorList>
            <person name="Coelho M.A."/>
            <person name="David-Palma M."/>
            <person name="Shea T."/>
            <person name="Bowers K."/>
            <person name="McGinley-Smith S."/>
            <person name="Mohammad A.W."/>
            <person name="Gnirke A."/>
            <person name="Yurkov A.M."/>
            <person name="Nowrousian M."/>
            <person name="Sun S."/>
            <person name="Cuomo C.A."/>
            <person name="Heitman J."/>
        </authorList>
    </citation>
    <scope>NUCLEOTIDE SEQUENCE</scope>
    <source>
        <strain evidence="1">CBS 12478</strain>
    </source>
</reference>
<evidence type="ECO:0000313" key="1">
    <source>
        <dbReference type="EMBL" id="WWD18189.1"/>
    </source>
</evidence>
<dbReference type="Proteomes" id="UP000322225">
    <property type="component" value="Chromosome 4"/>
</dbReference>